<dbReference type="OrthoDB" id="4936622at2"/>
<keyword evidence="2" id="KW-1185">Reference proteome</keyword>
<dbReference type="EMBL" id="LGTC01000001">
    <property type="protein sequence ID" value="KNY27871.1"/>
    <property type="molecule type" value="Genomic_DNA"/>
</dbReference>
<evidence type="ECO:0000313" key="1">
    <source>
        <dbReference type="EMBL" id="KNY27871.1"/>
    </source>
</evidence>
<sequence>MIKEARELLLNIARCQNVELYYKHSKCVCSEIIKTQNRKKEKFVLPEPWNGNLETAKVLVISSNPSFSDNEIFPKMDWHDEKIIDFFNNRFSSNYTYISKYNRVSIINLDGTHGKAEPFWGYIRNRIAELLYNNCSKLVKHGEDYCLTEIVHCKSKNENGLNCLTISECYNKYFNKIISLSNCKVVIIVGNKAFKTLITSGIKISEALLGEDDKKIYSEEVELENGNKKLFTYLDAPASGKPLKSFNKFPKEELEKIKNILL</sequence>
<reference evidence="2" key="1">
    <citation type="submission" date="2015-07" db="EMBL/GenBank/DDBJ databases">
        <title>Near-Complete Genome Sequence of the Cellulolytic Bacterium Bacteroides (Pseudobacteroides) cellulosolvens ATCC 35603.</title>
        <authorList>
            <person name="Dassa B."/>
            <person name="Utturkar S.M."/>
            <person name="Klingeman D.M."/>
            <person name="Hurt R.A."/>
            <person name="Keller M."/>
            <person name="Xu J."/>
            <person name="Reddy Y.H.K."/>
            <person name="Borovok I."/>
            <person name="Grinberg I.R."/>
            <person name="Lamed R."/>
            <person name="Zhivin O."/>
            <person name="Bayer E.A."/>
            <person name="Brown S.D."/>
        </authorList>
    </citation>
    <scope>NUCLEOTIDE SEQUENCE [LARGE SCALE GENOMIC DNA]</scope>
    <source>
        <strain evidence="2">DSM 2933</strain>
    </source>
</reference>
<dbReference type="AlphaFoldDB" id="A0A0L6JPV2"/>
<proteinExistence type="predicted"/>
<comment type="caution">
    <text evidence="1">The sequence shown here is derived from an EMBL/GenBank/DDBJ whole genome shotgun (WGS) entry which is preliminary data.</text>
</comment>
<dbReference type="InterPro" id="IPR036895">
    <property type="entry name" value="Uracil-DNA_glycosylase-like_sf"/>
</dbReference>
<protein>
    <recommendedName>
        <fullName evidence="3">Uracil-DNA glycosylase superfamily</fullName>
    </recommendedName>
</protein>
<dbReference type="eggNOG" id="ENOG5031WJN">
    <property type="taxonomic scope" value="Bacteria"/>
</dbReference>
<dbReference type="Proteomes" id="UP000036923">
    <property type="component" value="Unassembled WGS sequence"/>
</dbReference>
<organism evidence="1 2">
    <name type="scientific">Pseudobacteroides cellulosolvens ATCC 35603 = DSM 2933</name>
    <dbReference type="NCBI Taxonomy" id="398512"/>
    <lineage>
        <taxon>Bacteria</taxon>
        <taxon>Bacillati</taxon>
        <taxon>Bacillota</taxon>
        <taxon>Clostridia</taxon>
        <taxon>Eubacteriales</taxon>
        <taxon>Oscillospiraceae</taxon>
        <taxon>Pseudobacteroides</taxon>
    </lineage>
</organism>
<gene>
    <name evidence="1" type="ORF">Bccel_3142</name>
</gene>
<evidence type="ECO:0000313" key="2">
    <source>
        <dbReference type="Proteomes" id="UP000036923"/>
    </source>
</evidence>
<evidence type="ECO:0008006" key="3">
    <source>
        <dbReference type="Google" id="ProtNLM"/>
    </source>
</evidence>
<dbReference type="RefSeq" id="WP_036942044.1">
    <property type="nucleotide sequence ID" value="NZ_JQKC01000017.1"/>
</dbReference>
<accession>A0A0L6JPV2</accession>
<name>A0A0L6JPV2_9FIRM</name>
<dbReference type="SUPFAM" id="SSF52141">
    <property type="entry name" value="Uracil-DNA glycosylase-like"/>
    <property type="match status" value="1"/>
</dbReference>
<dbReference type="Gene3D" id="3.40.470.10">
    <property type="entry name" value="Uracil-DNA glycosylase-like domain"/>
    <property type="match status" value="1"/>
</dbReference>